<feature type="domain" description="HSF-type DNA-binding" evidence="11">
    <location>
        <begin position="125"/>
        <end position="149"/>
    </location>
</feature>
<evidence type="ECO:0000256" key="5">
    <source>
        <dbReference type="ARBA" id="ARBA00023016"/>
    </source>
</evidence>
<dbReference type="SUPFAM" id="SSF46785">
    <property type="entry name" value="Winged helix' DNA-binding domain"/>
    <property type="match status" value="1"/>
</dbReference>
<name>A0AAD9X915_9ROSI</name>
<comment type="subcellular location">
    <subcellularLocation>
        <location evidence="1">Nucleus</location>
    </subcellularLocation>
</comment>
<accession>A0AAD9X915</accession>
<feature type="compositionally biased region" description="Basic and acidic residues" evidence="10">
    <location>
        <begin position="496"/>
        <end position="505"/>
    </location>
</feature>
<keyword evidence="6" id="KW-0238">DNA-binding</keyword>
<dbReference type="PANTHER" id="PTHR10015:SF337">
    <property type="entry name" value="HEAT STRESS TRANSCRIPTION FACTOR A-3"/>
    <property type="match status" value="1"/>
</dbReference>
<evidence type="ECO:0000256" key="6">
    <source>
        <dbReference type="ARBA" id="ARBA00023125"/>
    </source>
</evidence>
<dbReference type="PANTHER" id="PTHR10015">
    <property type="entry name" value="HEAT SHOCK TRANSCRIPTION FACTOR"/>
    <property type="match status" value="1"/>
</dbReference>
<evidence type="ECO:0000256" key="7">
    <source>
        <dbReference type="ARBA" id="ARBA00023163"/>
    </source>
</evidence>
<keyword evidence="4" id="KW-0805">Transcription regulation</keyword>
<dbReference type="PRINTS" id="PR00056">
    <property type="entry name" value="HSFDOMAIN"/>
</dbReference>
<organism evidence="12 13">
    <name type="scientific">Dipteronia dyeriana</name>
    <dbReference type="NCBI Taxonomy" id="168575"/>
    <lineage>
        <taxon>Eukaryota</taxon>
        <taxon>Viridiplantae</taxon>
        <taxon>Streptophyta</taxon>
        <taxon>Embryophyta</taxon>
        <taxon>Tracheophyta</taxon>
        <taxon>Spermatophyta</taxon>
        <taxon>Magnoliopsida</taxon>
        <taxon>eudicotyledons</taxon>
        <taxon>Gunneridae</taxon>
        <taxon>Pentapetalae</taxon>
        <taxon>rosids</taxon>
        <taxon>malvids</taxon>
        <taxon>Sapindales</taxon>
        <taxon>Sapindaceae</taxon>
        <taxon>Hippocastanoideae</taxon>
        <taxon>Acereae</taxon>
        <taxon>Dipteronia</taxon>
    </lineage>
</organism>
<dbReference type="SMART" id="SM00415">
    <property type="entry name" value="HSF"/>
    <property type="match status" value="1"/>
</dbReference>
<dbReference type="Proteomes" id="UP001280121">
    <property type="component" value="Unassembled WGS sequence"/>
</dbReference>
<evidence type="ECO:0000256" key="2">
    <source>
        <dbReference type="ARBA" id="ARBA00011233"/>
    </source>
</evidence>
<dbReference type="GO" id="GO:0005634">
    <property type="term" value="C:nucleus"/>
    <property type="evidence" value="ECO:0007669"/>
    <property type="project" value="UniProtKB-SubCell"/>
</dbReference>
<evidence type="ECO:0000256" key="9">
    <source>
        <dbReference type="RuleBase" id="RU004020"/>
    </source>
</evidence>
<dbReference type="PROSITE" id="PS00434">
    <property type="entry name" value="HSF_DOMAIN"/>
    <property type="match status" value="1"/>
</dbReference>
<evidence type="ECO:0000256" key="4">
    <source>
        <dbReference type="ARBA" id="ARBA00023015"/>
    </source>
</evidence>
<keyword evidence="3" id="KW-0597">Phosphoprotein</keyword>
<evidence type="ECO:0000313" key="13">
    <source>
        <dbReference type="Proteomes" id="UP001280121"/>
    </source>
</evidence>
<gene>
    <name evidence="12" type="ORF">Ddye_008151</name>
</gene>
<evidence type="ECO:0000313" key="12">
    <source>
        <dbReference type="EMBL" id="KAK2655099.1"/>
    </source>
</evidence>
<feature type="region of interest" description="Disordered" evidence="10">
    <location>
        <begin position="266"/>
        <end position="299"/>
    </location>
</feature>
<dbReference type="EMBL" id="JANJYI010000003">
    <property type="protein sequence ID" value="KAK2655099.1"/>
    <property type="molecule type" value="Genomic_DNA"/>
</dbReference>
<dbReference type="GO" id="GO:0003700">
    <property type="term" value="F:DNA-binding transcription factor activity"/>
    <property type="evidence" value="ECO:0007669"/>
    <property type="project" value="InterPro"/>
</dbReference>
<dbReference type="GO" id="GO:0006357">
    <property type="term" value="P:regulation of transcription by RNA polymerase II"/>
    <property type="evidence" value="ECO:0007669"/>
    <property type="project" value="TreeGrafter"/>
</dbReference>
<proteinExistence type="inferred from homology"/>
<feature type="region of interest" description="Disordered" evidence="10">
    <location>
        <begin position="477"/>
        <end position="505"/>
    </location>
</feature>
<dbReference type="GO" id="GO:0034605">
    <property type="term" value="P:cellular response to heat"/>
    <property type="evidence" value="ECO:0007669"/>
    <property type="project" value="TreeGrafter"/>
</dbReference>
<comment type="subunit">
    <text evidence="2">Homotrimer.</text>
</comment>
<evidence type="ECO:0000256" key="1">
    <source>
        <dbReference type="ARBA" id="ARBA00004123"/>
    </source>
</evidence>
<keyword evidence="7" id="KW-0804">Transcription</keyword>
<comment type="caution">
    <text evidence="12">The sequence shown here is derived from an EMBL/GenBank/DDBJ whole genome shotgun (WGS) entry which is preliminary data.</text>
</comment>
<keyword evidence="8" id="KW-0539">Nucleus</keyword>
<dbReference type="FunFam" id="1.10.10.10:FF:000037">
    <property type="entry name" value="Heat stress transcription factor B-4"/>
    <property type="match status" value="1"/>
</dbReference>
<dbReference type="InterPro" id="IPR000232">
    <property type="entry name" value="HSF_DNA-bd"/>
</dbReference>
<dbReference type="Pfam" id="PF00447">
    <property type="entry name" value="HSF_DNA-bind"/>
    <property type="match status" value="1"/>
</dbReference>
<keyword evidence="5" id="KW-0346">Stress response</keyword>
<dbReference type="InterPro" id="IPR036390">
    <property type="entry name" value="WH_DNA-bd_sf"/>
</dbReference>
<dbReference type="AlphaFoldDB" id="A0AAD9X915"/>
<evidence type="ECO:0000256" key="3">
    <source>
        <dbReference type="ARBA" id="ARBA00022553"/>
    </source>
</evidence>
<comment type="similarity">
    <text evidence="9">Belongs to the HSF family.</text>
</comment>
<dbReference type="GO" id="GO:0000978">
    <property type="term" value="F:RNA polymerase II cis-regulatory region sequence-specific DNA binding"/>
    <property type="evidence" value="ECO:0007669"/>
    <property type="project" value="TreeGrafter"/>
</dbReference>
<dbReference type="Gene3D" id="1.10.10.10">
    <property type="entry name" value="Winged helix-like DNA-binding domain superfamily/Winged helix DNA-binding domain"/>
    <property type="match status" value="1"/>
</dbReference>
<protein>
    <recommendedName>
        <fullName evidence="11">HSF-type DNA-binding domain-containing protein</fullName>
    </recommendedName>
</protein>
<reference evidence="12" key="1">
    <citation type="journal article" date="2023" name="Plant J.">
        <title>Genome sequences and population genomics provide insights into the demographic history, inbreeding, and mutation load of two 'living fossil' tree species of Dipteronia.</title>
        <authorList>
            <person name="Feng Y."/>
            <person name="Comes H.P."/>
            <person name="Chen J."/>
            <person name="Zhu S."/>
            <person name="Lu R."/>
            <person name="Zhang X."/>
            <person name="Li P."/>
            <person name="Qiu J."/>
            <person name="Olsen K.M."/>
            <person name="Qiu Y."/>
        </authorList>
    </citation>
    <scope>NUCLEOTIDE SEQUENCE</scope>
    <source>
        <strain evidence="12">KIB01</strain>
    </source>
</reference>
<keyword evidence="13" id="KW-1185">Reference proteome</keyword>
<sequence length="505" mass="56266">MDNREDQNYPNSPPKISLGTTSSSSSSQLNPERTMASMGSHQLPSFPLSPLSEFEVFSSSFQATPVVNVGAPQPLDCLQGNLVPPFLSKTFDLVDDRSLDPIISWGSTGQSFVVWDPLEFARLILPRNFKHNNFSSFVRQLNTYGFRKIDTDRWEFANEAFHRGKRHLLKNIQRRKSPQSQQVGSYIGPSSEAGMSSGMICDIEELRKERSIWMQEVVELQQQHRGTASHVEAVNQRIQVAEQRQKQMVSFLVKLLQNPAFVSRLQQKKEQGDASSSRMRRKFVKHQPHEPGNSDSSVDEQIVKYKPDLKNLTIPSIDPDFNPVPFVQSPDFLLDGMPFQFGDIASAELAVSDELAMAQEFIKAPEQLGEWTSNLGGGDPLFNGNNVTSPQQEVSPEHFVSLPEDLVKEKHGIESIVKQEDIWSIGFDAGAAMSSSSNEVLGNLAYCDVLELGMSSRLSDIWDITSLQAAGGSGFDMWLADEPPHDEPESQAGLPIDDRSKKTNP</sequence>
<dbReference type="InterPro" id="IPR036388">
    <property type="entry name" value="WH-like_DNA-bd_sf"/>
</dbReference>
<evidence type="ECO:0000259" key="11">
    <source>
        <dbReference type="PROSITE" id="PS00434"/>
    </source>
</evidence>
<evidence type="ECO:0000256" key="8">
    <source>
        <dbReference type="ARBA" id="ARBA00023242"/>
    </source>
</evidence>
<feature type="region of interest" description="Disordered" evidence="10">
    <location>
        <begin position="1"/>
        <end position="41"/>
    </location>
</feature>
<evidence type="ECO:0000256" key="10">
    <source>
        <dbReference type="SAM" id="MobiDB-lite"/>
    </source>
</evidence>